<keyword evidence="2" id="KW-0418">Kinase</keyword>
<dbReference type="EMBL" id="JAHQIW010003224">
    <property type="protein sequence ID" value="KAJ1357687.1"/>
    <property type="molecule type" value="Genomic_DNA"/>
</dbReference>
<dbReference type="SUPFAM" id="SSF50630">
    <property type="entry name" value="Acid proteases"/>
    <property type="match status" value="1"/>
</dbReference>
<gene>
    <name evidence="2" type="primary">ASP-1_1</name>
    <name evidence="2" type="ORF">KIN20_015881</name>
</gene>
<dbReference type="PROSITE" id="PS51767">
    <property type="entry name" value="PEPTIDASE_A1"/>
    <property type="match status" value="1"/>
</dbReference>
<dbReference type="Pfam" id="PF00026">
    <property type="entry name" value="Asp"/>
    <property type="match status" value="1"/>
</dbReference>
<accession>A0AAD5QPC3</accession>
<evidence type="ECO:0000313" key="3">
    <source>
        <dbReference type="Proteomes" id="UP001196413"/>
    </source>
</evidence>
<sequence>MIAPKNTLPSMKKFLDSKQYDSTSSIREFDVRAQTTTNVKTNIDLHYVDRICLVLPAASCTGSSFIGAPNYIVDSVMNQTDASYSPEDGIYTVACSTMMTQPNLEFSILGVEYYIPSKEYIIDLELGDGL</sequence>
<protein>
    <submittedName>
        <fullName evidence="2">Inositol hexakisphosphate and diphosphoinositol-pentakisphosphate kinase</fullName>
    </submittedName>
</protein>
<reference evidence="2" key="1">
    <citation type="submission" date="2021-06" db="EMBL/GenBank/DDBJ databases">
        <title>Parelaphostrongylus tenuis whole genome reference sequence.</title>
        <authorList>
            <person name="Garwood T.J."/>
            <person name="Larsen P.A."/>
            <person name="Fountain-Jones N.M."/>
            <person name="Garbe J.R."/>
            <person name="Macchietto M.G."/>
            <person name="Kania S.A."/>
            <person name="Gerhold R.W."/>
            <person name="Richards J.E."/>
            <person name="Wolf T.M."/>
        </authorList>
    </citation>
    <scope>NUCLEOTIDE SEQUENCE</scope>
    <source>
        <strain evidence="2">MNPRO001-30</strain>
        <tissue evidence="2">Meninges</tissue>
    </source>
</reference>
<dbReference type="AlphaFoldDB" id="A0AAD5QPC3"/>
<feature type="domain" description="Peptidase A1" evidence="1">
    <location>
        <begin position="1"/>
        <end position="130"/>
    </location>
</feature>
<comment type="caution">
    <text evidence="2">The sequence shown here is derived from an EMBL/GenBank/DDBJ whole genome shotgun (WGS) entry which is preliminary data.</text>
</comment>
<evidence type="ECO:0000313" key="2">
    <source>
        <dbReference type="EMBL" id="KAJ1357687.1"/>
    </source>
</evidence>
<dbReference type="GO" id="GO:0016301">
    <property type="term" value="F:kinase activity"/>
    <property type="evidence" value="ECO:0007669"/>
    <property type="project" value="UniProtKB-KW"/>
</dbReference>
<proteinExistence type="predicted"/>
<dbReference type="Proteomes" id="UP001196413">
    <property type="component" value="Unassembled WGS sequence"/>
</dbReference>
<name>A0AAD5QPC3_PARTN</name>
<evidence type="ECO:0000259" key="1">
    <source>
        <dbReference type="PROSITE" id="PS51767"/>
    </source>
</evidence>
<organism evidence="2 3">
    <name type="scientific">Parelaphostrongylus tenuis</name>
    <name type="common">Meningeal worm</name>
    <dbReference type="NCBI Taxonomy" id="148309"/>
    <lineage>
        <taxon>Eukaryota</taxon>
        <taxon>Metazoa</taxon>
        <taxon>Ecdysozoa</taxon>
        <taxon>Nematoda</taxon>
        <taxon>Chromadorea</taxon>
        <taxon>Rhabditida</taxon>
        <taxon>Rhabditina</taxon>
        <taxon>Rhabditomorpha</taxon>
        <taxon>Strongyloidea</taxon>
        <taxon>Metastrongylidae</taxon>
        <taxon>Parelaphostrongylus</taxon>
    </lineage>
</organism>
<keyword evidence="3" id="KW-1185">Reference proteome</keyword>
<dbReference type="InterPro" id="IPR033121">
    <property type="entry name" value="PEPTIDASE_A1"/>
</dbReference>
<keyword evidence="2" id="KW-0808">Transferase</keyword>
<dbReference type="InterPro" id="IPR021109">
    <property type="entry name" value="Peptidase_aspartic_dom_sf"/>
</dbReference>
<dbReference type="Gene3D" id="2.40.70.10">
    <property type="entry name" value="Acid Proteases"/>
    <property type="match status" value="1"/>
</dbReference>